<dbReference type="AlphaFoldDB" id="A0A9P7J9N8"/>
<dbReference type="RefSeq" id="XP_041167549.1">
    <property type="nucleotide sequence ID" value="XM_041305456.1"/>
</dbReference>
<dbReference type="OrthoDB" id="99432at2759"/>
<gene>
    <name evidence="1" type="ORF">HD556DRAFT_1435611</name>
</gene>
<protein>
    <submittedName>
        <fullName evidence="1">Uncharacterized protein</fullName>
    </submittedName>
</protein>
<dbReference type="PANTHER" id="PTHR34409">
    <property type="entry name" value="SET DOMAIN-CONTAINING PROTEIN"/>
    <property type="match status" value="1"/>
</dbReference>
<proteinExistence type="predicted"/>
<reference evidence="1" key="1">
    <citation type="journal article" date="2020" name="New Phytol.">
        <title>Comparative genomics reveals dynamic genome evolution in host specialist ectomycorrhizal fungi.</title>
        <authorList>
            <person name="Lofgren L.A."/>
            <person name="Nguyen N.H."/>
            <person name="Vilgalys R."/>
            <person name="Ruytinx J."/>
            <person name="Liao H.L."/>
            <person name="Branco S."/>
            <person name="Kuo A."/>
            <person name="LaButti K."/>
            <person name="Lipzen A."/>
            <person name="Andreopoulos W."/>
            <person name="Pangilinan J."/>
            <person name="Riley R."/>
            <person name="Hundley H."/>
            <person name="Na H."/>
            <person name="Barry K."/>
            <person name="Grigoriev I.V."/>
            <person name="Stajich J.E."/>
            <person name="Kennedy P.G."/>
        </authorList>
    </citation>
    <scope>NUCLEOTIDE SEQUENCE</scope>
    <source>
        <strain evidence="1">S12</strain>
    </source>
</reference>
<evidence type="ECO:0000313" key="2">
    <source>
        <dbReference type="Proteomes" id="UP000719766"/>
    </source>
</evidence>
<dbReference type="Proteomes" id="UP000719766">
    <property type="component" value="Unassembled WGS sequence"/>
</dbReference>
<dbReference type="PANTHER" id="PTHR34409:SF1">
    <property type="entry name" value="MYB-LIKE DOMAIN-CONTAINING PROTEIN"/>
    <property type="match status" value="1"/>
</dbReference>
<evidence type="ECO:0000313" key="1">
    <source>
        <dbReference type="EMBL" id="KAG1809884.1"/>
    </source>
</evidence>
<sequence length="448" mass="49518">MYIDCYIYCPKVTQGTASSLILLTTIKFVARLTFSDSSNYPRTMRVYHPPPQLTPTDNVFTQPSNMGPDHPNDNQLPGFSATFGGFESHMTHLGLGQNQFTYPPPLPPSSKPTSAGRMQQIDPSLIDYEHEDDKDEFPPLSTFLSDIMKPAKRVAGSHHMSTTIPTAKAKGKAHVMDSAPLKRGRQQGAPNYNEDNIDALLDACESCLPVGAKSWNSVEAAFAQWAHENDCPARSSKSLELKFKQLMGDAECPPYIDRAHYIDSLINEKAGIRDLNDEELADEVVKISDDNEDTMASVVLPKMKPTQIKLEVHEPYLGPTAHCATSPTISRPPRISHSAGVDLLTTISASLDPRLQAVRDEEHSACAIQSMQVLSLTTQLCDAHATINKLHGQLAQLEMAKFMTRTGHQQQERVCRETIYRDGGHSTIWVTPDDAGDDFNYDDHDIAS</sequence>
<dbReference type="GeneID" id="64599220"/>
<keyword evidence="2" id="KW-1185">Reference proteome</keyword>
<organism evidence="1 2">
    <name type="scientific">Suillus plorans</name>
    <dbReference type="NCBI Taxonomy" id="116603"/>
    <lineage>
        <taxon>Eukaryota</taxon>
        <taxon>Fungi</taxon>
        <taxon>Dikarya</taxon>
        <taxon>Basidiomycota</taxon>
        <taxon>Agaricomycotina</taxon>
        <taxon>Agaricomycetes</taxon>
        <taxon>Agaricomycetidae</taxon>
        <taxon>Boletales</taxon>
        <taxon>Suillineae</taxon>
        <taxon>Suillaceae</taxon>
        <taxon>Suillus</taxon>
    </lineage>
</organism>
<dbReference type="EMBL" id="JABBWE010000001">
    <property type="protein sequence ID" value="KAG1809884.1"/>
    <property type="molecule type" value="Genomic_DNA"/>
</dbReference>
<accession>A0A9P7J9N8</accession>
<name>A0A9P7J9N8_9AGAM</name>
<comment type="caution">
    <text evidence="1">The sequence shown here is derived from an EMBL/GenBank/DDBJ whole genome shotgun (WGS) entry which is preliminary data.</text>
</comment>